<feature type="transmembrane region" description="Helical" evidence="1">
    <location>
        <begin position="85"/>
        <end position="103"/>
    </location>
</feature>
<accession>G9WLS0</accession>
<dbReference type="STRING" id="796943.HMPREF9625_00279"/>
<keyword evidence="3" id="KW-1185">Reference proteome</keyword>
<name>G9WLS0_9FIRM</name>
<feature type="transmembrane region" description="Helical" evidence="1">
    <location>
        <begin position="20"/>
        <end position="42"/>
    </location>
</feature>
<keyword evidence="1" id="KW-0812">Transmembrane</keyword>
<dbReference type="AlphaFoldDB" id="G9WLS0"/>
<dbReference type="PATRIC" id="fig|796943.3.peg.668"/>
<keyword evidence="1" id="KW-0472">Membrane</keyword>
<reference evidence="2" key="2">
    <citation type="submission" date="2013-03" db="EMBL/GenBank/DDBJ databases">
        <title>The Genome Sequence of Oribacterium sp. ACB1.</title>
        <authorList>
            <consortium name="The Broad Institute Genomics Platform"/>
            <consortium name="The Broad Institute Genome Sequencing Center for Infectious Disease"/>
            <person name="Earl A."/>
            <person name="Ward D."/>
            <person name="Feldgarden M."/>
            <person name="Gevers D."/>
            <person name="Sizova M."/>
            <person name="Hazen A."/>
            <person name="Epstein S."/>
            <person name="Walker B."/>
            <person name="Young S."/>
            <person name="Zeng Q."/>
            <person name="Gargeya S."/>
            <person name="Fitzgerald M."/>
            <person name="Haas B."/>
            <person name="Abouelleil A."/>
            <person name="Allen A.W."/>
            <person name="Alvarado L."/>
            <person name="Arachchi H.M."/>
            <person name="Berlin A.M."/>
            <person name="Chapman S.B."/>
            <person name="Gainer-Dewar J."/>
            <person name="Goldberg J."/>
            <person name="Griggs A."/>
            <person name="Gujja S."/>
            <person name="Hansen M."/>
            <person name="Howarth C."/>
            <person name="Imamovic A."/>
            <person name="Ireland A."/>
            <person name="Larimer J."/>
            <person name="McCowan C."/>
            <person name="Murphy C."/>
            <person name="Pearson M."/>
            <person name="Poon T.W."/>
            <person name="Priest M."/>
            <person name="Roberts A."/>
            <person name="Saif S."/>
            <person name="Shea T."/>
            <person name="Sisk P."/>
            <person name="Sykes S."/>
            <person name="Wortman J."/>
            <person name="Nusbaum C."/>
            <person name="Birren B."/>
        </authorList>
    </citation>
    <scope>NUCLEOTIDE SEQUENCE [LARGE SCALE GENOMIC DNA]</scope>
    <source>
        <strain evidence="2">ACB1</strain>
    </source>
</reference>
<gene>
    <name evidence="2" type="ORF">HMPREF9625_00279</name>
</gene>
<feature type="transmembrane region" description="Helical" evidence="1">
    <location>
        <begin position="245"/>
        <end position="265"/>
    </location>
</feature>
<feature type="transmembrane region" description="Helical" evidence="1">
    <location>
        <begin position="215"/>
        <end position="238"/>
    </location>
</feature>
<comment type="caution">
    <text evidence="2">The sequence shown here is derived from an EMBL/GenBank/DDBJ whole genome shotgun (WGS) entry which is preliminary data.</text>
</comment>
<dbReference type="EMBL" id="AFZC02000003">
    <property type="protein sequence ID" value="EHL12725.1"/>
    <property type="molecule type" value="Genomic_DNA"/>
</dbReference>
<dbReference type="Proteomes" id="UP000018461">
    <property type="component" value="Unassembled WGS sequence"/>
</dbReference>
<dbReference type="HOGENOM" id="CLU_059528_0_0_9"/>
<feature type="transmembrane region" description="Helical" evidence="1">
    <location>
        <begin position="110"/>
        <end position="129"/>
    </location>
</feature>
<protein>
    <submittedName>
        <fullName evidence="2">Uncharacterized protein</fullName>
    </submittedName>
</protein>
<organism evidence="2 3">
    <name type="scientific">Oribacterium parvum ACB1</name>
    <dbReference type="NCBI Taxonomy" id="796943"/>
    <lineage>
        <taxon>Bacteria</taxon>
        <taxon>Bacillati</taxon>
        <taxon>Bacillota</taxon>
        <taxon>Clostridia</taxon>
        <taxon>Lachnospirales</taxon>
        <taxon>Lachnospiraceae</taxon>
        <taxon>Oribacterium</taxon>
    </lineage>
</organism>
<dbReference type="RefSeq" id="WP_009534148.1">
    <property type="nucleotide sequence ID" value="NZ_KE148312.1"/>
</dbReference>
<sequence length="295" mass="33862">MDNMRQYREAIQKIYGKNDYWIVPIFRSLFSMFLLFSLNRYLGMTGKTGNPLVILVLGLLSFFLPFSFVPCLAGLYLLYYFYTKSLLLLGIGGLFFVLIFIIQSSVRGKYAILIAAMPLCFFLGIPYFLPLLVGLSMGLSAVLSLSLGILVYYFLQFIREYKEQFILSGDLLDQFEGLSKKMAPLLHNKEMIGMFVLFTLAALAIYIIRNFSFNYSWIIALITGICVEGLVFFVLPFLSVKMNIGLSLLSYLFSILFSVIALFFFRDADYRGTEFVQFEDDAYYYYVKAIPKNKA</sequence>
<feature type="transmembrane region" description="Helical" evidence="1">
    <location>
        <begin position="191"/>
        <end position="209"/>
    </location>
</feature>
<reference evidence="2" key="1">
    <citation type="submission" date="2011-08" db="EMBL/GenBank/DDBJ databases">
        <authorList>
            <consortium name="The Broad Institute Genome Sequencing Platform"/>
            <person name="Earl A."/>
            <person name="Ward D."/>
            <person name="Feldgarden M."/>
            <person name="Gevers D."/>
            <person name="Sizova M."/>
            <person name="Hazen A."/>
            <person name="Epstein S."/>
            <person name="Young S.K."/>
            <person name="Zeng Q."/>
            <person name="Gargeya S."/>
            <person name="Fitzgerald M."/>
            <person name="Haas B."/>
            <person name="Abouelleil A."/>
            <person name="Alvarado L."/>
            <person name="Arachchi H.M."/>
            <person name="Berlin A."/>
            <person name="Brown A."/>
            <person name="Chapman S.B."/>
            <person name="Chen Z."/>
            <person name="Dunbar C."/>
            <person name="Freedman E."/>
            <person name="Gearin G."/>
            <person name="Gellesch M."/>
            <person name="Goldberg J."/>
            <person name="Griggs A."/>
            <person name="Gujja S."/>
            <person name="Heiman D."/>
            <person name="Howarth C."/>
            <person name="Larson L."/>
            <person name="Lui A."/>
            <person name="MacDonald P.J.P."/>
            <person name="Montmayeur A."/>
            <person name="Murphy C."/>
            <person name="Neiman D."/>
            <person name="Pearson M."/>
            <person name="Priest M."/>
            <person name="Roberts A."/>
            <person name="Saif S."/>
            <person name="Shea T."/>
            <person name="Shenoy N."/>
            <person name="Sisk P."/>
            <person name="Stolte C."/>
            <person name="Sykes S."/>
            <person name="Wortman J."/>
            <person name="Nusbaum C."/>
            <person name="Birren B."/>
        </authorList>
    </citation>
    <scope>NUCLEOTIDE SEQUENCE [LARGE SCALE GENOMIC DNA]</scope>
    <source>
        <strain evidence="2">ACB1</strain>
    </source>
</reference>
<evidence type="ECO:0000313" key="3">
    <source>
        <dbReference type="Proteomes" id="UP000018461"/>
    </source>
</evidence>
<evidence type="ECO:0000256" key="1">
    <source>
        <dbReference type="SAM" id="Phobius"/>
    </source>
</evidence>
<keyword evidence="1" id="KW-1133">Transmembrane helix</keyword>
<proteinExistence type="predicted"/>
<evidence type="ECO:0000313" key="2">
    <source>
        <dbReference type="EMBL" id="EHL12725.1"/>
    </source>
</evidence>
<feature type="transmembrane region" description="Helical" evidence="1">
    <location>
        <begin position="135"/>
        <end position="155"/>
    </location>
</feature>
<feature type="transmembrane region" description="Helical" evidence="1">
    <location>
        <begin position="54"/>
        <end position="79"/>
    </location>
</feature>